<evidence type="ECO:0000256" key="2">
    <source>
        <dbReference type="ARBA" id="ARBA00022525"/>
    </source>
</evidence>
<evidence type="ECO:0000256" key="7">
    <source>
        <dbReference type="RuleBase" id="RU363034"/>
    </source>
</evidence>
<gene>
    <name evidence="10" type="primary">TRY2</name>
</gene>
<reference evidence="10" key="1">
    <citation type="submission" date="2009-03" db="EMBL/GenBank/DDBJ databases">
        <title>Caligus rogercresseyi ESTs and full-length cDNAs.</title>
        <authorList>
            <person name="Yasuike M."/>
            <person name="von Schalburg K."/>
            <person name="Cooper G."/>
            <person name="Leong J."/>
            <person name="Jones S.R.M."/>
            <person name="Koop B.F."/>
        </authorList>
    </citation>
    <scope>NUCLEOTIDE SEQUENCE</scope>
    <source>
        <tissue evidence="10">Whole tissue</tissue>
    </source>
</reference>
<keyword evidence="5 7" id="KW-0720">Serine protease</keyword>
<dbReference type="InterPro" id="IPR001254">
    <property type="entry name" value="Trypsin_dom"/>
</dbReference>
<dbReference type="InterPro" id="IPR018114">
    <property type="entry name" value="TRYPSIN_HIS"/>
</dbReference>
<evidence type="ECO:0000256" key="3">
    <source>
        <dbReference type="ARBA" id="ARBA00022670"/>
    </source>
</evidence>
<dbReference type="Pfam" id="PF00089">
    <property type="entry name" value="Trypsin"/>
    <property type="match status" value="1"/>
</dbReference>
<feature type="signal peptide" evidence="8">
    <location>
        <begin position="1"/>
        <end position="17"/>
    </location>
</feature>
<evidence type="ECO:0000256" key="5">
    <source>
        <dbReference type="ARBA" id="ARBA00022825"/>
    </source>
</evidence>
<keyword evidence="6" id="KW-1015">Disulfide bond</keyword>
<name>C1BQ60_CALRO</name>
<dbReference type="Gene3D" id="2.40.10.10">
    <property type="entry name" value="Trypsin-like serine proteases"/>
    <property type="match status" value="1"/>
</dbReference>
<dbReference type="PROSITE" id="PS00134">
    <property type="entry name" value="TRYPSIN_HIS"/>
    <property type="match status" value="1"/>
</dbReference>
<evidence type="ECO:0000313" key="10">
    <source>
        <dbReference type="EMBL" id="ACO11163.1"/>
    </source>
</evidence>
<protein>
    <submittedName>
        <fullName evidence="10">Anionic trypsin-2</fullName>
    </submittedName>
</protein>
<dbReference type="InterPro" id="IPR009003">
    <property type="entry name" value="Peptidase_S1_PA"/>
</dbReference>
<dbReference type="PRINTS" id="PR00722">
    <property type="entry name" value="CHYMOTRYPSIN"/>
</dbReference>
<evidence type="ECO:0000256" key="4">
    <source>
        <dbReference type="ARBA" id="ARBA00022801"/>
    </source>
</evidence>
<dbReference type="SUPFAM" id="SSF50494">
    <property type="entry name" value="Trypsin-like serine proteases"/>
    <property type="match status" value="1"/>
</dbReference>
<dbReference type="GO" id="GO:0004252">
    <property type="term" value="F:serine-type endopeptidase activity"/>
    <property type="evidence" value="ECO:0007669"/>
    <property type="project" value="InterPro"/>
</dbReference>
<dbReference type="PANTHER" id="PTHR24264:SF65">
    <property type="entry name" value="SRCR DOMAIN-CONTAINING PROTEIN"/>
    <property type="match status" value="1"/>
</dbReference>
<keyword evidence="3 7" id="KW-0645">Protease</keyword>
<dbReference type="PROSITE" id="PS00135">
    <property type="entry name" value="TRYPSIN_SER"/>
    <property type="match status" value="1"/>
</dbReference>
<evidence type="ECO:0000256" key="8">
    <source>
        <dbReference type="SAM" id="SignalP"/>
    </source>
</evidence>
<dbReference type="InterPro" id="IPR001314">
    <property type="entry name" value="Peptidase_S1A"/>
</dbReference>
<keyword evidence="8" id="KW-0732">Signal</keyword>
<keyword evidence="4 7" id="KW-0378">Hydrolase</keyword>
<dbReference type="EMBL" id="BT076739">
    <property type="protein sequence ID" value="ACO11163.1"/>
    <property type="molecule type" value="mRNA"/>
</dbReference>
<feature type="domain" description="Peptidase S1" evidence="9">
    <location>
        <begin position="37"/>
        <end position="261"/>
    </location>
</feature>
<keyword evidence="2" id="KW-0964">Secreted</keyword>
<organism evidence="10">
    <name type="scientific">Caligus rogercresseyi</name>
    <name type="common">Sea louse</name>
    <dbReference type="NCBI Taxonomy" id="217165"/>
    <lineage>
        <taxon>Eukaryota</taxon>
        <taxon>Metazoa</taxon>
        <taxon>Ecdysozoa</taxon>
        <taxon>Arthropoda</taxon>
        <taxon>Crustacea</taxon>
        <taxon>Multicrustacea</taxon>
        <taxon>Hexanauplia</taxon>
        <taxon>Copepoda</taxon>
        <taxon>Siphonostomatoida</taxon>
        <taxon>Caligidae</taxon>
        <taxon>Caligus</taxon>
    </lineage>
</organism>
<feature type="chain" id="PRO_5002904938" evidence="8">
    <location>
        <begin position="18"/>
        <end position="261"/>
    </location>
</feature>
<evidence type="ECO:0000259" key="9">
    <source>
        <dbReference type="PROSITE" id="PS50240"/>
    </source>
</evidence>
<evidence type="ECO:0000256" key="6">
    <source>
        <dbReference type="ARBA" id="ARBA00023157"/>
    </source>
</evidence>
<dbReference type="GO" id="GO:0016485">
    <property type="term" value="P:protein processing"/>
    <property type="evidence" value="ECO:0007669"/>
    <property type="project" value="UniProtKB-ARBA"/>
</dbReference>
<dbReference type="InterPro" id="IPR033116">
    <property type="entry name" value="TRYPSIN_SER"/>
</dbReference>
<dbReference type="FunFam" id="2.40.10.10:FF:000047">
    <property type="entry name" value="Trypsin eta"/>
    <property type="match status" value="1"/>
</dbReference>
<dbReference type="CDD" id="cd00190">
    <property type="entry name" value="Tryp_SPc"/>
    <property type="match status" value="1"/>
</dbReference>
<sequence>MFKGIFAILSILAAVSGRRFSGTLDFNNPELYKDSRIIGGEVVEPNSIPYQISIKNSGFHFCGGSIYDENTVITAAHCCPSINSRTQIVAGEHHQLVPSSTEQKVNVKEVIAHSGFSFETLNNDICILKLAKPFQFNDKVSAVKMPEQGQEMTGKAVVSGWGSRIEGFPGSFKLFKAELTMMAREKCDYLLQGHFDDTMVCANGVDQVMGSCHGDSGGPLVCEGGVQCGIVSWGFKCGRPETPGVYANLSHFIDWIKEKLA</sequence>
<dbReference type="InterPro" id="IPR043504">
    <property type="entry name" value="Peptidase_S1_PA_chymotrypsin"/>
</dbReference>
<dbReference type="GO" id="GO:0005615">
    <property type="term" value="C:extracellular space"/>
    <property type="evidence" value="ECO:0007669"/>
    <property type="project" value="TreeGrafter"/>
</dbReference>
<dbReference type="AlphaFoldDB" id="C1BQ60"/>
<dbReference type="SMART" id="SM00020">
    <property type="entry name" value="Tryp_SPc"/>
    <property type="match status" value="1"/>
</dbReference>
<proteinExistence type="evidence at transcript level"/>
<accession>C1BQ60</accession>
<dbReference type="MEROPS" id="S01.119"/>
<dbReference type="PANTHER" id="PTHR24264">
    <property type="entry name" value="TRYPSIN-RELATED"/>
    <property type="match status" value="1"/>
</dbReference>
<evidence type="ECO:0000256" key="1">
    <source>
        <dbReference type="ARBA" id="ARBA00004613"/>
    </source>
</evidence>
<comment type="subcellular location">
    <subcellularLocation>
        <location evidence="1">Secreted</location>
    </subcellularLocation>
</comment>
<dbReference type="PROSITE" id="PS50240">
    <property type="entry name" value="TRYPSIN_DOM"/>
    <property type="match status" value="1"/>
</dbReference>
<dbReference type="InterPro" id="IPR050127">
    <property type="entry name" value="Serine_Proteases_S1"/>
</dbReference>